<evidence type="ECO:0000313" key="3">
    <source>
        <dbReference type="EMBL" id="KAK1666971.1"/>
    </source>
</evidence>
<organism evidence="3 4">
    <name type="scientific">Lolium multiflorum</name>
    <name type="common">Italian ryegrass</name>
    <name type="synonym">Lolium perenne subsp. multiflorum</name>
    <dbReference type="NCBI Taxonomy" id="4521"/>
    <lineage>
        <taxon>Eukaryota</taxon>
        <taxon>Viridiplantae</taxon>
        <taxon>Streptophyta</taxon>
        <taxon>Embryophyta</taxon>
        <taxon>Tracheophyta</taxon>
        <taxon>Spermatophyta</taxon>
        <taxon>Magnoliopsida</taxon>
        <taxon>Liliopsida</taxon>
        <taxon>Poales</taxon>
        <taxon>Poaceae</taxon>
        <taxon>BOP clade</taxon>
        <taxon>Pooideae</taxon>
        <taxon>Poodae</taxon>
        <taxon>Poeae</taxon>
        <taxon>Poeae Chloroplast Group 2 (Poeae type)</taxon>
        <taxon>Loliodinae</taxon>
        <taxon>Loliinae</taxon>
        <taxon>Lolium</taxon>
    </lineage>
</organism>
<evidence type="ECO:0000256" key="1">
    <source>
        <dbReference type="SAM" id="Coils"/>
    </source>
</evidence>
<accession>A0AAD8WM02</accession>
<sequence>MEVRPMWLYSGPKDETRINIAELSEKELLDEVRRLTLFSQEDSIPLISSYSRLDADHPLTEIPIVSENLHDLPNDTSEGRGSSAPVDFHTAEYTSSKSEHDDPIDPEAIYTDLPPPADDTCDTAGSVRDDDADHDAFVNAAVEEARASPAKRSTGGFADEDDLFDLDEGFIEPPSKKAKSGAVLPDVAASEASAPTAAPVAQVSTASSLSRGKNIPSTVVATTPPSGKPDLRGVISSLEAFASQFTSLEADKVRLQNEVKSSSSKLEGANKIAAAARQEVDSLKEELSRLKEKLKEEEASRLVAEARATEKDELLRQSSLALLGFTSDAIAEGIDWSVDRDIFGSVQELGESPDNHSLQVVVYPGPRLLLSIVFGGVSRGRFELSGWHRLADFVA</sequence>
<dbReference type="AlphaFoldDB" id="A0AAD8WM02"/>
<proteinExistence type="predicted"/>
<dbReference type="Proteomes" id="UP001231189">
    <property type="component" value="Unassembled WGS sequence"/>
</dbReference>
<protein>
    <submittedName>
        <fullName evidence="3">Uncharacterized protein</fullName>
    </submittedName>
</protein>
<evidence type="ECO:0000256" key="2">
    <source>
        <dbReference type="SAM" id="MobiDB-lite"/>
    </source>
</evidence>
<comment type="caution">
    <text evidence="3">The sequence shown here is derived from an EMBL/GenBank/DDBJ whole genome shotgun (WGS) entry which is preliminary data.</text>
</comment>
<gene>
    <name evidence="3" type="ORF">QYE76_055130</name>
</gene>
<feature type="coiled-coil region" evidence="1">
    <location>
        <begin position="238"/>
        <end position="307"/>
    </location>
</feature>
<keyword evidence="4" id="KW-1185">Reference proteome</keyword>
<dbReference type="EMBL" id="JAUUTY010000003">
    <property type="protein sequence ID" value="KAK1666971.1"/>
    <property type="molecule type" value="Genomic_DNA"/>
</dbReference>
<feature type="region of interest" description="Disordered" evidence="2">
    <location>
        <begin position="92"/>
        <end position="124"/>
    </location>
</feature>
<reference evidence="3" key="1">
    <citation type="submission" date="2023-07" db="EMBL/GenBank/DDBJ databases">
        <title>A chromosome-level genome assembly of Lolium multiflorum.</title>
        <authorList>
            <person name="Chen Y."/>
            <person name="Copetti D."/>
            <person name="Kolliker R."/>
            <person name="Studer B."/>
        </authorList>
    </citation>
    <scope>NUCLEOTIDE SEQUENCE</scope>
    <source>
        <strain evidence="3">02402/16</strain>
        <tissue evidence="3">Leaf</tissue>
    </source>
</reference>
<name>A0AAD8WM02_LOLMU</name>
<evidence type="ECO:0000313" key="4">
    <source>
        <dbReference type="Proteomes" id="UP001231189"/>
    </source>
</evidence>
<keyword evidence="1" id="KW-0175">Coiled coil</keyword>